<feature type="domain" description="DUF202" evidence="6">
    <location>
        <begin position="5"/>
        <end position="61"/>
    </location>
</feature>
<evidence type="ECO:0000256" key="3">
    <source>
        <dbReference type="ARBA" id="ARBA00022989"/>
    </source>
</evidence>
<comment type="caution">
    <text evidence="7">The sequence shown here is derived from an EMBL/GenBank/DDBJ whole genome shotgun (WGS) entry which is preliminary data.</text>
</comment>
<evidence type="ECO:0000259" key="6">
    <source>
        <dbReference type="Pfam" id="PF02656"/>
    </source>
</evidence>
<dbReference type="Proteomes" id="UP001499863">
    <property type="component" value="Unassembled WGS sequence"/>
</dbReference>
<protein>
    <recommendedName>
        <fullName evidence="6">DUF202 domain-containing protein</fullName>
    </recommendedName>
</protein>
<evidence type="ECO:0000256" key="5">
    <source>
        <dbReference type="SAM" id="Phobius"/>
    </source>
</evidence>
<comment type="subcellular location">
    <subcellularLocation>
        <location evidence="1">Endomembrane system</location>
        <topology evidence="1">Multi-pass membrane protein</topology>
    </subcellularLocation>
</comment>
<evidence type="ECO:0000256" key="4">
    <source>
        <dbReference type="ARBA" id="ARBA00023136"/>
    </source>
</evidence>
<evidence type="ECO:0000313" key="7">
    <source>
        <dbReference type="EMBL" id="GAA1382148.1"/>
    </source>
</evidence>
<feature type="transmembrane region" description="Helical" evidence="5">
    <location>
        <begin position="21"/>
        <end position="38"/>
    </location>
</feature>
<keyword evidence="8" id="KW-1185">Reference proteome</keyword>
<keyword evidence="3 5" id="KW-1133">Transmembrane helix</keyword>
<name>A0ABN1XKF2_9ACTN</name>
<feature type="transmembrane region" description="Helical" evidence="5">
    <location>
        <begin position="69"/>
        <end position="87"/>
    </location>
</feature>
<evidence type="ECO:0000313" key="8">
    <source>
        <dbReference type="Proteomes" id="UP001499863"/>
    </source>
</evidence>
<organism evidence="7 8">
    <name type="scientific">Kitasatospora putterlickiae</name>
    <dbReference type="NCBI Taxonomy" id="221725"/>
    <lineage>
        <taxon>Bacteria</taxon>
        <taxon>Bacillati</taxon>
        <taxon>Actinomycetota</taxon>
        <taxon>Actinomycetes</taxon>
        <taxon>Kitasatosporales</taxon>
        <taxon>Streptomycetaceae</taxon>
        <taxon>Kitasatospora</taxon>
    </lineage>
</organism>
<reference evidence="7 8" key="1">
    <citation type="journal article" date="2019" name="Int. J. Syst. Evol. Microbiol.">
        <title>The Global Catalogue of Microorganisms (GCM) 10K type strain sequencing project: providing services to taxonomists for standard genome sequencing and annotation.</title>
        <authorList>
            <consortium name="The Broad Institute Genomics Platform"/>
            <consortium name="The Broad Institute Genome Sequencing Center for Infectious Disease"/>
            <person name="Wu L."/>
            <person name="Ma J."/>
        </authorList>
    </citation>
    <scope>NUCLEOTIDE SEQUENCE [LARGE SCALE GENOMIC DNA]</scope>
    <source>
        <strain evidence="7 8">JCM 12393</strain>
    </source>
</reference>
<evidence type="ECO:0000256" key="2">
    <source>
        <dbReference type="ARBA" id="ARBA00022692"/>
    </source>
</evidence>
<accession>A0ABN1XKF2</accession>
<keyword evidence="2 5" id="KW-0812">Transmembrane</keyword>
<gene>
    <name evidence="7" type="ORF">GCM10009639_00910</name>
</gene>
<dbReference type="EMBL" id="BAAAKJ010000005">
    <property type="protein sequence ID" value="GAA1382148.1"/>
    <property type="molecule type" value="Genomic_DNA"/>
</dbReference>
<evidence type="ECO:0000256" key="1">
    <source>
        <dbReference type="ARBA" id="ARBA00004127"/>
    </source>
</evidence>
<dbReference type="Pfam" id="PF02656">
    <property type="entry name" value="DUF202"/>
    <property type="match status" value="1"/>
</dbReference>
<dbReference type="InterPro" id="IPR003807">
    <property type="entry name" value="DUF202"/>
</dbReference>
<dbReference type="RefSeq" id="WP_344322565.1">
    <property type="nucleotide sequence ID" value="NZ_BAAAKJ010000005.1"/>
</dbReference>
<proteinExistence type="predicted"/>
<sequence length="90" mass="9106">MTPRDPGLQPERTALAGRRTALSAVVAAVLALRGALVHRSVAEAPAGVLLLVVAALSVTTRVGLRVRRVAMAACAAAAGLLIAAQYAPRA</sequence>
<keyword evidence="4 5" id="KW-0472">Membrane</keyword>
<feature type="transmembrane region" description="Helical" evidence="5">
    <location>
        <begin position="44"/>
        <end position="62"/>
    </location>
</feature>